<feature type="repeat" description="WD" evidence="3">
    <location>
        <begin position="392"/>
        <end position="434"/>
    </location>
</feature>
<proteinExistence type="predicted"/>
<dbReference type="Pfam" id="PF00400">
    <property type="entry name" value="WD40"/>
    <property type="match status" value="5"/>
</dbReference>
<dbReference type="OrthoDB" id="1932312at2759"/>
<feature type="compositionally biased region" description="Polar residues" evidence="4">
    <location>
        <begin position="965"/>
        <end position="974"/>
    </location>
</feature>
<organism evidence="5 6">
    <name type="scientific">Pestalotiopsis fici (strain W106-1 / CGMCC3.15140)</name>
    <dbReference type="NCBI Taxonomy" id="1229662"/>
    <lineage>
        <taxon>Eukaryota</taxon>
        <taxon>Fungi</taxon>
        <taxon>Dikarya</taxon>
        <taxon>Ascomycota</taxon>
        <taxon>Pezizomycotina</taxon>
        <taxon>Sordariomycetes</taxon>
        <taxon>Xylariomycetidae</taxon>
        <taxon>Amphisphaeriales</taxon>
        <taxon>Sporocadaceae</taxon>
        <taxon>Pestalotiopsis</taxon>
    </lineage>
</organism>
<dbReference type="KEGG" id="pfy:PFICI_12764"/>
<evidence type="ECO:0000256" key="2">
    <source>
        <dbReference type="ARBA" id="ARBA00022737"/>
    </source>
</evidence>
<keyword evidence="1 3" id="KW-0853">WD repeat</keyword>
<sequence>MSSLTAKKSAPSGIQAEETKSASETGVTIAGNSDSHISAANAITQTPPGTAVVAATSQVLPGDSAQSTPLNAGQPNKKGPAKLSRKETAGKDVKDAKPRPNPATPSEPAIDPLSHHIFVRTNTDRAIPPKLRGPGRPDSPANESLPRPSSDLAAKQAPLHPEHLRDRRKPASFLSRLSMIGNKKRGDDMDDGASEISDMRTEGANAVAFSSDIDFNGYIPRHKEPPRYIRVRTHHKKEKEFNRMFLAQELVGTEAPQEDDGENPAINGAPVQPVRGFGRKDLNPGGPIWAMEFSKDGKYLATAGRDRIVRVWAVIATQEDRKAYEEESVSADVGAGERLSAPVFRPRPIREFSGHTGEILDLSWSKNNFLLSSSMDKTVRLWHLSRDECLCTFKHKDFVTSIAFHPRDDRFFLAGSLDSILRLWSIPDKSVAFSSQIADLVTAVAFSPDGKTCIAGCLNGLCTFYETEGLKFETQMHVRSSRGKNAKGSKITGIQTMTSPPDVLDGEVKVLVTSNDSRVRIYNLRDKALELKFKGHENTSNQIRASFSDDGNYVICGSEDKRAFIWSTGPSQSDNKEKRPTEHFEANSAIITQAIFAPTATRQLLQASQDPIFALCNPPPVTLMSREEANMSQTTLGQESVPDKTLAIKKPMETPAFIARSKHHDGNVVVTTDHSGIIKVFRQDCAFAKRRHDSWEAGSTFSRRVGKDGLLGRSGSVKTSTSTGTKEPASRRGSISQAPSGLGPGTPQFSSERIMSWRQGVEGIPSRPSSIALATPVRSERSMSPAKARTPIPSNAHNAASEARRQPYASSLASPPLQPTSPSSSVKTSDQDRLDRPPPPSFTFRSVDEEDEDKEGGPHVDHSGPTLSFWNLNRWKGIGSTLKGNAGAGTSDRRDSKTSESGAAMLTPVPESDDRRRKSLGSRVIQPHSHSSSPDKTEQSGRRKSMPSKDLLAPPGGRPHRDRQTSVVSTLTSEEISDPETSDQGNPQCSKCGSREFKSKKVAGQQKLVCSSCGRIHDN</sequence>
<name>W3WPJ5_PESFW</name>
<feature type="compositionally biased region" description="Polar residues" evidence="4">
    <location>
        <begin position="982"/>
        <end position="991"/>
    </location>
</feature>
<feature type="repeat" description="WD" evidence="3">
    <location>
        <begin position="288"/>
        <end position="312"/>
    </location>
</feature>
<dbReference type="PROSITE" id="PS50294">
    <property type="entry name" value="WD_REPEATS_REGION"/>
    <property type="match status" value="2"/>
</dbReference>
<evidence type="ECO:0000313" key="5">
    <source>
        <dbReference type="EMBL" id="ETS75820.1"/>
    </source>
</evidence>
<dbReference type="PANTHER" id="PTHR14221:SF0">
    <property type="entry name" value="WD REPEAT-CONTAINING PROTEIN 44"/>
    <property type="match status" value="1"/>
</dbReference>
<feature type="compositionally biased region" description="Basic and acidic residues" evidence="4">
    <location>
        <begin position="84"/>
        <end position="98"/>
    </location>
</feature>
<dbReference type="SMART" id="SM00320">
    <property type="entry name" value="WD40"/>
    <property type="match status" value="5"/>
</dbReference>
<dbReference type="InterPro" id="IPR040324">
    <property type="entry name" value="WDR44/Dgr2"/>
</dbReference>
<dbReference type="FunCoup" id="W3WPJ5">
    <property type="interactions" value="53"/>
</dbReference>
<dbReference type="InterPro" id="IPR015943">
    <property type="entry name" value="WD40/YVTN_repeat-like_dom_sf"/>
</dbReference>
<feature type="region of interest" description="Disordered" evidence="4">
    <location>
        <begin position="54"/>
        <end position="190"/>
    </location>
</feature>
<feature type="region of interest" description="Disordered" evidence="4">
    <location>
        <begin position="881"/>
        <end position="992"/>
    </location>
</feature>
<dbReference type="InParanoid" id="W3WPJ5"/>
<dbReference type="GeneID" id="19277777"/>
<feature type="compositionally biased region" description="Low complexity" evidence="4">
    <location>
        <begin position="806"/>
        <end position="825"/>
    </location>
</feature>
<dbReference type="AlphaFoldDB" id="W3WPJ5"/>
<gene>
    <name evidence="5" type="ORF">PFICI_12764</name>
</gene>
<evidence type="ECO:0000256" key="1">
    <source>
        <dbReference type="ARBA" id="ARBA00022574"/>
    </source>
</evidence>
<feature type="compositionally biased region" description="Polar residues" evidence="4">
    <location>
        <begin position="55"/>
        <end position="74"/>
    </location>
</feature>
<evidence type="ECO:0000256" key="3">
    <source>
        <dbReference type="PROSITE-ProRule" id="PRU00221"/>
    </source>
</evidence>
<feature type="repeat" description="WD" evidence="3">
    <location>
        <begin position="352"/>
        <end position="392"/>
    </location>
</feature>
<dbReference type="InterPro" id="IPR036322">
    <property type="entry name" value="WD40_repeat_dom_sf"/>
</dbReference>
<dbReference type="Gene3D" id="2.130.10.10">
    <property type="entry name" value="YVTN repeat-like/Quinoprotein amine dehydrogenase"/>
    <property type="match status" value="1"/>
</dbReference>
<dbReference type="RefSeq" id="XP_007839536.1">
    <property type="nucleotide sequence ID" value="XM_007841345.1"/>
</dbReference>
<evidence type="ECO:0008006" key="7">
    <source>
        <dbReference type="Google" id="ProtNLM"/>
    </source>
</evidence>
<reference evidence="6" key="1">
    <citation type="journal article" date="2015" name="BMC Genomics">
        <title>Genomic and transcriptomic analysis of the endophytic fungus Pestalotiopsis fici reveals its lifestyle and high potential for synthesis of natural products.</title>
        <authorList>
            <person name="Wang X."/>
            <person name="Zhang X."/>
            <person name="Liu L."/>
            <person name="Xiang M."/>
            <person name="Wang W."/>
            <person name="Sun X."/>
            <person name="Che Y."/>
            <person name="Guo L."/>
            <person name="Liu G."/>
            <person name="Guo L."/>
            <person name="Wang C."/>
            <person name="Yin W.B."/>
            <person name="Stadler M."/>
            <person name="Zhang X."/>
            <person name="Liu X."/>
        </authorList>
    </citation>
    <scope>NUCLEOTIDE SEQUENCE [LARGE SCALE GENOMIC DNA]</scope>
    <source>
        <strain evidence="6">W106-1 / CGMCC3.15140</strain>
    </source>
</reference>
<dbReference type="CDD" id="cd00200">
    <property type="entry name" value="WD40"/>
    <property type="match status" value="1"/>
</dbReference>
<dbReference type="SUPFAM" id="SSF50978">
    <property type="entry name" value="WD40 repeat-like"/>
    <property type="match status" value="1"/>
</dbReference>
<dbReference type="STRING" id="1229662.W3WPJ5"/>
<dbReference type="InterPro" id="IPR001680">
    <property type="entry name" value="WD40_rpt"/>
</dbReference>
<evidence type="ECO:0000313" key="6">
    <source>
        <dbReference type="Proteomes" id="UP000030651"/>
    </source>
</evidence>
<dbReference type="eggNOG" id="KOG0283">
    <property type="taxonomic scope" value="Eukaryota"/>
</dbReference>
<dbReference type="PANTHER" id="PTHR14221">
    <property type="entry name" value="WD REPEAT DOMAIN 44"/>
    <property type="match status" value="1"/>
</dbReference>
<dbReference type="EMBL" id="KI912118">
    <property type="protein sequence ID" value="ETS75820.1"/>
    <property type="molecule type" value="Genomic_DNA"/>
</dbReference>
<accession>W3WPJ5</accession>
<dbReference type="OMA" id="DTEGLKW"/>
<evidence type="ECO:0000256" key="4">
    <source>
        <dbReference type="SAM" id="MobiDB-lite"/>
    </source>
</evidence>
<dbReference type="Proteomes" id="UP000030651">
    <property type="component" value="Unassembled WGS sequence"/>
</dbReference>
<dbReference type="FunFam" id="2.130.10.10:FF:000697">
    <property type="entry name" value="WD repeat protein, variant"/>
    <property type="match status" value="1"/>
</dbReference>
<feature type="region of interest" description="Disordered" evidence="4">
    <location>
        <begin position="1"/>
        <end position="31"/>
    </location>
</feature>
<keyword evidence="6" id="KW-1185">Reference proteome</keyword>
<protein>
    <recommendedName>
        <fullName evidence="7">WD repeat-containing protein C3H5.08c</fullName>
    </recommendedName>
</protein>
<feature type="region of interest" description="Disordered" evidence="4">
    <location>
        <begin position="254"/>
        <end position="277"/>
    </location>
</feature>
<feature type="compositionally biased region" description="Low complexity" evidence="4">
    <location>
        <begin position="714"/>
        <end position="726"/>
    </location>
</feature>
<feature type="region of interest" description="Disordered" evidence="4">
    <location>
        <begin position="705"/>
        <end position="868"/>
    </location>
</feature>
<feature type="compositionally biased region" description="Polar residues" evidence="4">
    <location>
        <begin position="22"/>
        <end position="31"/>
    </location>
</feature>
<dbReference type="HOGENOM" id="CLU_004759_5_0_1"/>
<keyword evidence="2" id="KW-0677">Repeat</keyword>
<dbReference type="PROSITE" id="PS50082">
    <property type="entry name" value="WD_REPEATS_2"/>
    <property type="match status" value="3"/>
</dbReference>